<dbReference type="EMBL" id="CM045758">
    <property type="protein sequence ID" value="KAI8032955.1"/>
    <property type="molecule type" value="Genomic_DNA"/>
</dbReference>
<reference evidence="1 2" key="1">
    <citation type="journal article" date="2022" name="Plant J.">
        <title>Chromosome-level genome of Camellia lanceoleosa provides a valuable resource for understanding genome evolution and self-incompatibility.</title>
        <authorList>
            <person name="Gong W."/>
            <person name="Xiao S."/>
            <person name="Wang L."/>
            <person name="Liao Z."/>
            <person name="Chang Y."/>
            <person name="Mo W."/>
            <person name="Hu G."/>
            <person name="Li W."/>
            <person name="Zhao G."/>
            <person name="Zhu H."/>
            <person name="Hu X."/>
            <person name="Ji K."/>
            <person name="Xiang X."/>
            <person name="Song Q."/>
            <person name="Yuan D."/>
            <person name="Jin S."/>
            <person name="Zhang L."/>
        </authorList>
    </citation>
    <scope>NUCLEOTIDE SEQUENCE [LARGE SCALE GENOMIC DNA]</scope>
    <source>
        <strain evidence="1">SQ_2022a</strain>
    </source>
</reference>
<comment type="caution">
    <text evidence="1">The sequence shown here is derived from an EMBL/GenBank/DDBJ whole genome shotgun (WGS) entry which is preliminary data.</text>
</comment>
<sequence length="476" mass="54418">MELGIHLHHHHYHYQHLPRSIHGCSYSHFNTVALANSLHLRRQFPFRDTQFHVKATSTSSSSTSNSSRIRPENRHTNRKPLLDNNHRRPQLSAQEEEGDDEDEEEEEEEYDFDLAESVAAATRGRRRSSSSLLEEEDEDEASYSGFLSLSEKPDRNMALLDDYEMEELDSLPDPNHRSGYVAVLGKPNVGKSTLSNQMIGQKLSIVTDKPQTTRHRVLGICSGPEYQMILYDTPGVIEKKMHKLDSMMMKNVRRAAINADCIVVVVDACKAPQKIDEILEECVGNLKDKPPTLLVLNKRDLIKPGEIVKKLEWYEKFTDVDEVIPVSAKYGHGVDDVKDWILSKLPVGPAYYPKDIASEHPERFFVSEIVREKIFMQYRDEVPYACQVNVVAYKSRPTAKDFIQVEIVVEKNSQKIILIGKEGKALKLLATAARLDIEDFLQKKVFLEVEVKIKENWRQDEGLLKNYGYGGQIQVL</sequence>
<accession>A0ACC0J6M2</accession>
<gene>
    <name evidence="1" type="ORF">LOK49_LG01G02975</name>
</gene>
<organism evidence="1 2">
    <name type="scientific">Camellia lanceoleosa</name>
    <dbReference type="NCBI Taxonomy" id="1840588"/>
    <lineage>
        <taxon>Eukaryota</taxon>
        <taxon>Viridiplantae</taxon>
        <taxon>Streptophyta</taxon>
        <taxon>Embryophyta</taxon>
        <taxon>Tracheophyta</taxon>
        <taxon>Spermatophyta</taxon>
        <taxon>Magnoliopsida</taxon>
        <taxon>eudicotyledons</taxon>
        <taxon>Gunneridae</taxon>
        <taxon>Pentapetalae</taxon>
        <taxon>asterids</taxon>
        <taxon>Ericales</taxon>
        <taxon>Theaceae</taxon>
        <taxon>Camellia</taxon>
    </lineage>
</organism>
<name>A0ACC0J6M2_9ERIC</name>
<proteinExistence type="predicted"/>
<protein>
    <submittedName>
        <fullName evidence="1">Uncharacterized protein</fullName>
    </submittedName>
</protein>
<dbReference type="Proteomes" id="UP001060215">
    <property type="component" value="Chromosome 1"/>
</dbReference>
<evidence type="ECO:0000313" key="2">
    <source>
        <dbReference type="Proteomes" id="UP001060215"/>
    </source>
</evidence>
<keyword evidence="2" id="KW-1185">Reference proteome</keyword>
<evidence type="ECO:0000313" key="1">
    <source>
        <dbReference type="EMBL" id="KAI8032955.1"/>
    </source>
</evidence>